<keyword evidence="10" id="KW-0418">Kinase</keyword>
<dbReference type="InterPro" id="IPR050940">
    <property type="entry name" value="Actin_reg-Ser/Thr_kinase"/>
</dbReference>
<evidence type="ECO:0000256" key="4">
    <source>
        <dbReference type="ARBA" id="ARBA00022490"/>
    </source>
</evidence>
<evidence type="ECO:0000313" key="19">
    <source>
        <dbReference type="Proteomes" id="UP000076420"/>
    </source>
</evidence>
<feature type="region of interest" description="Disordered" evidence="15">
    <location>
        <begin position="58"/>
        <end position="147"/>
    </location>
</feature>
<keyword evidence="6" id="KW-0808">Transferase</keyword>
<dbReference type="GO" id="GO:0046872">
    <property type="term" value="F:metal ion binding"/>
    <property type="evidence" value="ECO:0007669"/>
    <property type="project" value="UniProtKB-KW"/>
</dbReference>
<dbReference type="SUPFAM" id="SSF50156">
    <property type="entry name" value="PDZ domain-like"/>
    <property type="match status" value="1"/>
</dbReference>
<keyword evidence="5" id="KW-0723">Serine/threonine-protein kinase</keyword>
<feature type="compositionally biased region" description="Basic residues" evidence="15">
    <location>
        <begin position="107"/>
        <end position="126"/>
    </location>
</feature>
<feature type="domain" description="PDZ" evidence="17">
    <location>
        <begin position="1"/>
        <end position="56"/>
    </location>
</feature>
<protein>
    <recommendedName>
        <fullName evidence="3">non-specific serine/threonine protein kinase</fullName>
        <ecNumber evidence="3">2.7.11.1</ecNumber>
    </recommendedName>
</protein>
<name>A0A2C9KVZ6_BIOGL</name>
<dbReference type="PANTHER" id="PTHR46485">
    <property type="entry name" value="LIM DOMAIN KINASE 1"/>
    <property type="match status" value="1"/>
</dbReference>
<evidence type="ECO:0000256" key="9">
    <source>
        <dbReference type="ARBA" id="ARBA00022741"/>
    </source>
</evidence>
<evidence type="ECO:0000256" key="2">
    <source>
        <dbReference type="ARBA" id="ARBA00005843"/>
    </source>
</evidence>
<dbReference type="VEuPathDB" id="VectorBase:BGLAX_033485"/>
<evidence type="ECO:0000256" key="5">
    <source>
        <dbReference type="ARBA" id="ARBA00022527"/>
    </source>
</evidence>
<comment type="similarity">
    <text evidence="2">Belongs to the protein kinase superfamily. TKL Ser/Thr protein kinase family.</text>
</comment>
<gene>
    <name evidence="18" type="primary">106052117</name>
</gene>
<dbReference type="Proteomes" id="UP000076420">
    <property type="component" value="Unassembled WGS sequence"/>
</dbReference>
<evidence type="ECO:0000256" key="12">
    <source>
        <dbReference type="ARBA" id="ARBA00022840"/>
    </source>
</evidence>
<keyword evidence="13" id="KW-0440">LIM domain</keyword>
<keyword evidence="7" id="KW-0479">Metal-binding</keyword>
<dbReference type="InterPro" id="IPR036034">
    <property type="entry name" value="PDZ_sf"/>
</dbReference>
<evidence type="ECO:0000313" key="18">
    <source>
        <dbReference type="EnsemblMetazoa" id="BGLB024100-PA"/>
    </source>
</evidence>
<keyword evidence="11" id="KW-0862">Zinc</keyword>
<keyword evidence="4" id="KW-0963">Cytoplasm</keyword>
<dbReference type="Gene3D" id="1.10.510.10">
    <property type="entry name" value="Transferase(Phosphotransferase) domain 1"/>
    <property type="match status" value="1"/>
</dbReference>
<feature type="binding site" evidence="14">
    <location>
        <position position="191"/>
    </location>
    <ligand>
        <name>ATP</name>
        <dbReference type="ChEBI" id="CHEBI:30616"/>
    </ligand>
</feature>
<evidence type="ECO:0000256" key="14">
    <source>
        <dbReference type="PROSITE-ProRule" id="PRU10141"/>
    </source>
</evidence>
<dbReference type="PROSITE" id="PS00107">
    <property type="entry name" value="PROTEIN_KINASE_ATP"/>
    <property type="match status" value="1"/>
</dbReference>
<dbReference type="VEuPathDB" id="VectorBase:BGLB024100"/>
<evidence type="ECO:0000256" key="1">
    <source>
        <dbReference type="ARBA" id="ARBA00004496"/>
    </source>
</evidence>
<dbReference type="PROSITE" id="PS50011">
    <property type="entry name" value="PROTEIN_KINASE_DOM"/>
    <property type="match status" value="1"/>
</dbReference>
<dbReference type="GO" id="GO:0005737">
    <property type="term" value="C:cytoplasm"/>
    <property type="evidence" value="ECO:0007669"/>
    <property type="project" value="UniProtKB-SubCell"/>
</dbReference>
<dbReference type="Pfam" id="PF07714">
    <property type="entry name" value="PK_Tyr_Ser-Thr"/>
    <property type="match status" value="1"/>
</dbReference>
<dbReference type="InterPro" id="IPR001478">
    <property type="entry name" value="PDZ"/>
</dbReference>
<dbReference type="EC" id="2.7.11.1" evidence="3"/>
<evidence type="ECO:0000256" key="6">
    <source>
        <dbReference type="ARBA" id="ARBA00022679"/>
    </source>
</evidence>
<dbReference type="OrthoDB" id="20134at2759"/>
<comment type="subcellular location">
    <subcellularLocation>
        <location evidence="1">Cytoplasm</location>
    </subcellularLocation>
</comment>
<evidence type="ECO:0000256" key="8">
    <source>
        <dbReference type="ARBA" id="ARBA00022737"/>
    </source>
</evidence>
<dbReference type="PROSITE" id="PS50106">
    <property type="entry name" value="PDZ"/>
    <property type="match status" value="1"/>
</dbReference>
<dbReference type="Gene3D" id="2.30.42.10">
    <property type="match status" value="1"/>
</dbReference>
<evidence type="ECO:0000256" key="7">
    <source>
        <dbReference type="ARBA" id="ARBA00022723"/>
    </source>
</evidence>
<accession>A0A2C9KVZ6</accession>
<organism evidence="18 19">
    <name type="scientific">Biomphalaria glabrata</name>
    <name type="common">Bloodfluke planorb</name>
    <name type="synonym">Freshwater snail</name>
    <dbReference type="NCBI Taxonomy" id="6526"/>
    <lineage>
        <taxon>Eukaryota</taxon>
        <taxon>Metazoa</taxon>
        <taxon>Spiralia</taxon>
        <taxon>Lophotrochozoa</taxon>
        <taxon>Mollusca</taxon>
        <taxon>Gastropoda</taxon>
        <taxon>Heterobranchia</taxon>
        <taxon>Euthyneura</taxon>
        <taxon>Panpulmonata</taxon>
        <taxon>Hygrophila</taxon>
        <taxon>Lymnaeoidea</taxon>
        <taxon>Planorbidae</taxon>
        <taxon>Biomphalaria</taxon>
    </lineage>
</organism>
<evidence type="ECO:0000256" key="3">
    <source>
        <dbReference type="ARBA" id="ARBA00012513"/>
    </source>
</evidence>
<evidence type="ECO:0000256" key="10">
    <source>
        <dbReference type="ARBA" id="ARBA00022777"/>
    </source>
</evidence>
<dbReference type="GO" id="GO:0004674">
    <property type="term" value="F:protein serine/threonine kinase activity"/>
    <property type="evidence" value="ECO:0007669"/>
    <property type="project" value="UniProtKB-KW"/>
</dbReference>
<evidence type="ECO:0000256" key="15">
    <source>
        <dbReference type="SAM" id="MobiDB-lite"/>
    </source>
</evidence>
<dbReference type="GO" id="GO:0005634">
    <property type="term" value="C:nucleus"/>
    <property type="evidence" value="ECO:0007669"/>
    <property type="project" value="TreeGrafter"/>
</dbReference>
<evidence type="ECO:0000259" key="16">
    <source>
        <dbReference type="PROSITE" id="PS50011"/>
    </source>
</evidence>
<sequence>MRSSCIDASPAFQDLAVGDRILEVNGTAVRDKTLEEINVLLTNYQRPVHVMVERDLSPLRLPPEDDTGQISPRPLNKSLSRSSLDDPNSSAASDNETIVVQGTPVKLRPKGSLRAKGHSPSRRRSKSPSPCPQTRQKSIDLNRSHSFSTRQQDHRVFRAVDLILGDLLGQGFFGQAIKATHRVTGEQMVLKELHNFDEDAQKSFLREVSMLRSLSHPCVLKFMGVLYRDKKLNLVTEFIDGGTLSDLLLDHSVELSWKQRVAFAKDIAAGMRYLHSMNVIHRDLNSQNCLVRKVSTLDLEAYIKFI</sequence>
<feature type="domain" description="Protein kinase" evidence="16">
    <location>
        <begin position="162"/>
        <end position="306"/>
    </location>
</feature>
<dbReference type="STRING" id="6526.A0A2C9KVZ6"/>
<proteinExistence type="inferred from homology"/>
<dbReference type="InterPro" id="IPR011009">
    <property type="entry name" value="Kinase-like_dom_sf"/>
</dbReference>
<dbReference type="PANTHER" id="PTHR46485:SF4">
    <property type="entry name" value="LIM DOMAIN KINASE 1"/>
    <property type="match status" value="1"/>
</dbReference>
<dbReference type="AlphaFoldDB" id="A0A2C9KVZ6"/>
<dbReference type="FunFam" id="3.30.200.20:FF:000038">
    <property type="entry name" value="LIM domain kinase 2"/>
    <property type="match status" value="1"/>
</dbReference>
<dbReference type="EnsemblMetazoa" id="BGLB024100-RA">
    <property type="protein sequence ID" value="BGLB024100-PA"/>
    <property type="gene ID" value="BGLB024100"/>
</dbReference>
<evidence type="ECO:0000256" key="11">
    <source>
        <dbReference type="ARBA" id="ARBA00022833"/>
    </source>
</evidence>
<dbReference type="Gene3D" id="3.30.200.20">
    <property type="entry name" value="Phosphorylase Kinase, domain 1"/>
    <property type="match status" value="1"/>
</dbReference>
<evidence type="ECO:0000256" key="13">
    <source>
        <dbReference type="ARBA" id="ARBA00023038"/>
    </source>
</evidence>
<feature type="compositionally biased region" description="Polar residues" evidence="15">
    <location>
        <begin position="77"/>
        <end position="100"/>
    </location>
</feature>
<keyword evidence="9 14" id="KW-0547">Nucleotide-binding</keyword>
<dbReference type="InterPro" id="IPR000719">
    <property type="entry name" value="Prot_kinase_dom"/>
</dbReference>
<dbReference type="GO" id="GO:0030036">
    <property type="term" value="P:actin cytoskeleton organization"/>
    <property type="evidence" value="ECO:0007669"/>
    <property type="project" value="TreeGrafter"/>
</dbReference>
<evidence type="ECO:0000259" key="17">
    <source>
        <dbReference type="PROSITE" id="PS50106"/>
    </source>
</evidence>
<dbReference type="SUPFAM" id="SSF56112">
    <property type="entry name" value="Protein kinase-like (PK-like)"/>
    <property type="match status" value="1"/>
</dbReference>
<dbReference type="KEGG" id="bgt:106052117"/>
<dbReference type="InterPro" id="IPR001245">
    <property type="entry name" value="Ser-Thr/Tyr_kinase_cat_dom"/>
</dbReference>
<dbReference type="InterPro" id="IPR017441">
    <property type="entry name" value="Protein_kinase_ATP_BS"/>
</dbReference>
<keyword evidence="8" id="KW-0677">Repeat</keyword>
<reference evidence="18" key="1">
    <citation type="submission" date="2020-05" db="UniProtKB">
        <authorList>
            <consortium name="EnsemblMetazoa"/>
        </authorList>
    </citation>
    <scope>IDENTIFICATION</scope>
    <source>
        <strain evidence="18">BB02</strain>
    </source>
</reference>
<dbReference type="GO" id="GO:0005524">
    <property type="term" value="F:ATP binding"/>
    <property type="evidence" value="ECO:0007669"/>
    <property type="project" value="UniProtKB-UniRule"/>
</dbReference>
<keyword evidence="12 14" id="KW-0067">ATP-binding</keyword>